<proteinExistence type="predicted"/>
<protein>
    <submittedName>
        <fullName evidence="2">Uncharacterized protein</fullName>
    </submittedName>
</protein>
<name>A0A250IYG3_9BACT</name>
<evidence type="ECO:0000256" key="1">
    <source>
        <dbReference type="SAM" id="MobiDB-lite"/>
    </source>
</evidence>
<dbReference type="Proteomes" id="UP000217257">
    <property type="component" value="Chromosome"/>
</dbReference>
<dbReference type="KEGG" id="cfus:CYFUS_001714"/>
<organism evidence="2 3">
    <name type="scientific">Cystobacter fuscus</name>
    <dbReference type="NCBI Taxonomy" id="43"/>
    <lineage>
        <taxon>Bacteria</taxon>
        <taxon>Pseudomonadati</taxon>
        <taxon>Myxococcota</taxon>
        <taxon>Myxococcia</taxon>
        <taxon>Myxococcales</taxon>
        <taxon>Cystobacterineae</taxon>
        <taxon>Archangiaceae</taxon>
        <taxon>Cystobacter</taxon>
    </lineage>
</organism>
<feature type="region of interest" description="Disordered" evidence="1">
    <location>
        <begin position="1"/>
        <end position="26"/>
    </location>
</feature>
<evidence type="ECO:0000313" key="2">
    <source>
        <dbReference type="EMBL" id="ATB36300.1"/>
    </source>
</evidence>
<evidence type="ECO:0000313" key="3">
    <source>
        <dbReference type="Proteomes" id="UP000217257"/>
    </source>
</evidence>
<sequence>MSAPTEARVSVRTWAKGSARGEGPQVQTGGVVVAAAPRWVPCEDCGSARPESMPGRHGAMPARGVVLAGAAAWPSCRHGVPLWENCRGRPVVPPCCREVSL</sequence>
<dbReference type="AlphaFoldDB" id="A0A250IYG3"/>
<reference evidence="2 3" key="1">
    <citation type="submission" date="2017-06" db="EMBL/GenBank/DDBJ databases">
        <title>Sequencing and comparative analysis of myxobacterial genomes.</title>
        <authorList>
            <person name="Rupp O."/>
            <person name="Goesmann A."/>
            <person name="Sogaard-Andersen L."/>
        </authorList>
    </citation>
    <scope>NUCLEOTIDE SEQUENCE [LARGE SCALE GENOMIC DNA]</scope>
    <source>
        <strain evidence="2 3">DSM 52655</strain>
    </source>
</reference>
<gene>
    <name evidence="2" type="ORF">CYFUS_001714</name>
</gene>
<dbReference type="EMBL" id="CP022098">
    <property type="protein sequence ID" value="ATB36300.1"/>
    <property type="molecule type" value="Genomic_DNA"/>
</dbReference>
<accession>A0A250IYG3</accession>